<dbReference type="SUPFAM" id="SSF49503">
    <property type="entry name" value="Cupredoxins"/>
    <property type="match status" value="9"/>
</dbReference>
<dbReference type="InParanoid" id="A0A5N4ABP9"/>
<keyword evidence="9" id="KW-1185">Reference proteome</keyword>
<evidence type="ECO:0000256" key="3">
    <source>
        <dbReference type="ARBA" id="ARBA00023002"/>
    </source>
</evidence>
<evidence type="ECO:0000256" key="4">
    <source>
        <dbReference type="SAM" id="SignalP"/>
    </source>
</evidence>
<dbReference type="FunFam" id="2.60.40.420:FF:000073">
    <property type="entry name" value="Laccase 2, isoform E"/>
    <property type="match status" value="1"/>
</dbReference>
<dbReference type="FunFam" id="2.60.40.420:FF:000031">
    <property type="entry name" value="Laccase-2 isoform A"/>
    <property type="match status" value="2"/>
</dbReference>
<dbReference type="Pfam" id="PF07732">
    <property type="entry name" value="Cu-oxidase_3"/>
    <property type="match status" value="3"/>
</dbReference>
<dbReference type="PANTHER" id="PTHR11709:SF232">
    <property type="entry name" value="STRAW, ISOFORM G"/>
    <property type="match status" value="1"/>
</dbReference>
<reference evidence="8 9" key="1">
    <citation type="journal article" date="2018" name="Elife">
        <title>Firefly genomes illuminate parallel origins of bioluminescence in beetles.</title>
        <authorList>
            <person name="Fallon T.R."/>
            <person name="Lower S.E."/>
            <person name="Chang C.H."/>
            <person name="Bessho-Uehara M."/>
            <person name="Martin G.J."/>
            <person name="Bewick A.J."/>
            <person name="Behringer M."/>
            <person name="Debat H.J."/>
            <person name="Wong I."/>
            <person name="Day J.C."/>
            <person name="Suvorov A."/>
            <person name="Silva C.J."/>
            <person name="Stanger-Hall K.F."/>
            <person name="Hall D.W."/>
            <person name="Schmitz R.J."/>
            <person name="Nelson D.R."/>
            <person name="Lewis S.M."/>
            <person name="Shigenobu S."/>
            <person name="Bybee S.M."/>
            <person name="Larracuente A.M."/>
            <person name="Oba Y."/>
            <person name="Weng J.K."/>
        </authorList>
    </citation>
    <scope>NUCLEOTIDE SEQUENCE [LARGE SCALE GENOMIC DNA]</scope>
    <source>
        <strain evidence="8">1611_PpyrPB1</strain>
        <tissue evidence="8">Whole body</tissue>
    </source>
</reference>
<dbReference type="CDD" id="cd13858">
    <property type="entry name" value="CuRO_1_tcLCC2_insect_like"/>
    <property type="match status" value="3"/>
</dbReference>
<evidence type="ECO:0000259" key="7">
    <source>
        <dbReference type="Pfam" id="PF07732"/>
    </source>
</evidence>
<evidence type="ECO:0008006" key="10">
    <source>
        <dbReference type="Google" id="ProtNLM"/>
    </source>
</evidence>
<evidence type="ECO:0000313" key="9">
    <source>
        <dbReference type="Proteomes" id="UP000327044"/>
    </source>
</evidence>
<protein>
    <recommendedName>
        <fullName evidence="10">Laccase</fullName>
    </recommendedName>
</protein>
<dbReference type="InterPro" id="IPR011707">
    <property type="entry name" value="Cu-oxidase-like_N"/>
</dbReference>
<dbReference type="Proteomes" id="UP000327044">
    <property type="component" value="Unassembled WGS sequence"/>
</dbReference>
<feature type="domain" description="Plastocyanin-like" evidence="6">
    <location>
        <begin position="1110"/>
        <end position="1243"/>
    </location>
</feature>
<keyword evidence="3" id="KW-0560">Oxidoreductase</keyword>
<name>A0A5N4ABP9_PHOPY</name>
<proteinExistence type="inferred from homology"/>
<dbReference type="InterPro" id="IPR008972">
    <property type="entry name" value="Cupredoxin"/>
</dbReference>
<dbReference type="InterPro" id="IPR045087">
    <property type="entry name" value="Cu-oxidase_fam"/>
</dbReference>
<feature type="domain" description="Plastocyanin-like" evidence="5">
    <location>
        <begin position="838"/>
        <end position="984"/>
    </location>
</feature>
<gene>
    <name evidence="8" type="ORF">PPYR_11594</name>
</gene>
<feature type="domain" description="Plastocyanin-like" evidence="7">
    <location>
        <begin position="1393"/>
        <end position="1503"/>
    </location>
</feature>
<comment type="similarity">
    <text evidence="1">Belongs to the multicopper oxidase family.</text>
</comment>
<dbReference type="PROSITE" id="PS00080">
    <property type="entry name" value="MULTICOPPER_OXIDASE2"/>
    <property type="match status" value="3"/>
</dbReference>
<organism evidence="8 9">
    <name type="scientific">Photinus pyralis</name>
    <name type="common">Common eastern firefly</name>
    <name type="synonym">Lampyris pyralis</name>
    <dbReference type="NCBI Taxonomy" id="7054"/>
    <lineage>
        <taxon>Eukaryota</taxon>
        <taxon>Metazoa</taxon>
        <taxon>Ecdysozoa</taxon>
        <taxon>Arthropoda</taxon>
        <taxon>Hexapoda</taxon>
        <taxon>Insecta</taxon>
        <taxon>Pterygota</taxon>
        <taxon>Neoptera</taxon>
        <taxon>Endopterygota</taxon>
        <taxon>Coleoptera</taxon>
        <taxon>Polyphaga</taxon>
        <taxon>Elateriformia</taxon>
        <taxon>Elateroidea</taxon>
        <taxon>Lampyridae</taxon>
        <taxon>Lampyrinae</taxon>
        <taxon>Photinus</taxon>
    </lineage>
</organism>
<dbReference type="EMBL" id="VVIM01000008">
    <property type="protein sequence ID" value="KAB0794755.1"/>
    <property type="molecule type" value="Genomic_DNA"/>
</dbReference>
<dbReference type="Pfam" id="PF00394">
    <property type="entry name" value="Cu-oxidase"/>
    <property type="match status" value="3"/>
</dbReference>
<comment type="caution">
    <text evidence="8">The sequence shown here is derived from an EMBL/GenBank/DDBJ whole genome shotgun (WGS) entry which is preliminary data.</text>
</comment>
<evidence type="ECO:0000259" key="6">
    <source>
        <dbReference type="Pfam" id="PF07731"/>
    </source>
</evidence>
<dbReference type="CDD" id="cd13905">
    <property type="entry name" value="CuRO_3_tcLLC2_insect_like"/>
    <property type="match status" value="3"/>
</dbReference>
<feature type="signal peptide" evidence="4">
    <location>
        <begin position="1"/>
        <end position="17"/>
    </location>
</feature>
<dbReference type="GO" id="GO:0016491">
    <property type="term" value="F:oxidoreductase activity"/>
    <property type="evidence" value="ECO:0007669"/>
    <property type="project" value="UniProtKB-KW"/>
</dbReference>
<evidence type="ECO:0000313" key="8">
    <source>
        <dbReference type="EMBL" id="KAB0794755.1"/>
    </source>
</evidence>
<dbReference type="Gene3D" id="2.60.40.420">
    <property type="entry name" value="Cupredoxins - blue copper proteins"/>
    <property type="match status" value="9"/>
</dbReference>
<keyword evidence="2" id="KW-0479">Metal-binding</keyword>
<evidence type="ECO:0000256" key="2">
    <source>
        <dbReference type="ARBA" id="ARBA00022723"/>
    </source>
</evidence>
<feature type="chain" id="PRO_5024360890" description="Laccase" evidence="4">
    <location>
        <begin position="18"/>
        <end position="1958"/>
    </location>
</feature>
<feature type="domain" description="Plastocyanin-like" evidence="6">
    <location>
        <begin position="1774"/>
        <end position="1926"/>
    </location>
</feature>
<dbReference type="FunFam" id="2.60.40.420:FF:000045">
    <property type="entry name" value="Laccase 2"/>
    <property type="match status" value="3"/>
</dbReference>
<feature type="domain" description="Plastocyanin-like" evidence="6">
    <location>
        <begin position="472"/>
        <end position="603"/>
    </location>
</feature>
<dbReference type="InterPro" id="IPR033138">
    <property type="entry name" value="Cu_oxidase_CS"/>
</dbReference>
<dbReference type="Pfam" id="PF07731">
    <property type="entry name" value="Cu-oxidase_2"/>
    <property type="match status" value="3"/>
</dbReference>
<feature type="domain" description="Plastocyanin-like" evidence="5">
    <location>
        <begin position="196"/>
        <end position="349"/>
    </location>
</feature>
<dbReference type="InterPro" id="IPR011706">
    <property type="entry name" value="Cu-oxidase_C"/>
</dbReference>
<dbReference type="PANTHER" id="PTHR11709">
    <property type="entry name" value="MULTI-COPPER OXIDASE"/>
    <property type="match status" value="1"/>
</dbReference>
<dbReference type="PROSITE" id="PS00079">
    <property type="entry name" value="MULTICOPPER_OXIDASE1"/>
    <property type="match status" value="3"/>
</dbReference>
<dbReference type="GO" id="GO:0005507">
    <property type="term" value="F:copper ion binding"/>
    <property type="evidence" value="ECO:0007669"/>
    <property type="project" value="InterPro"/>
</dbReference>
<feature type="domain" description="Plastocyanin-like" evidence="7">
    <location>
        <begin position="71"/>
        <end position="180"/>
    </location>
</feature>
<sequence>MILALTLYVLCCTLVAGSDLARAFDQRSIVHAAQNNSCARTCDGIPRTCYFYFHVEQSCNSCQSQDVCQCILADGVERSMYSANRKLPGPKIEVCEGDKVVVDVENRIEGLEMTIHWHGVWQDGTQYADGVPYVTQCPILSHNNFRYKWRADNPGTHFWHSHSGFQKMDGVAGGLIIRQAAPNDDHSDCYKHDLSEHVIILNDWFHYLTAETFPGALWRPTLIGQVPHSLLINGKGQAKHPDTGVMTETPLEQFHVVPGETYRFRLINALASFCPVTLTIDRHKLTVISSDGEPFDSVVVDGIQSWAAERYDFILTANKSIGSYWIRVRAVGICASEQLQQLAILRYSTAAALPTAPRPSYNTSVPQGVVLNQYTSNCSGDNNNSICFTHLKAKRKADSSVLKPNADVKLFLPLGTYEVSGEELFESNSYNGFLVFAKKKLKANRIDNIQYKSAPSPLISQYDDINPSQFCNGTHKPENCGNSCGCTHKIDLPLNSVIELILIEDSKPSFSHTIHLHGYAFNVMGIGSLPNGPGSHLDKAKWLDSNGLLQRKFDRPAFKDTLTLPVGGYVVVRFKSDNPGYWFFHCHFAHHVMTGMSLVFEYKMGNMRNIGVLLIISLLVTSVKGLRVRQNGNQANVHAKLDKIDEEKDDQSLTRLKSTHEIPGWYSSPEECKRDCTRNEYPKVCYFKFVVEYYTVNGGACQICRVTPETPGCECVLADGVEKTIVVANRRFPGPPIEVCLGDTVIIDVVNSVPGAEVTIHWHGVLQHGTPYFDGVPYVTQCPIHYGDTFRYRWYATNEGTHFWHSHTGFQKLDGLSGSIVVRSPCDVHAGLYDYDHHTLMIHDWMHHLAASRFPGLLTGEIGQDPDNLLINGKGQFIGSIVDTPVEVFEVTAGKKYRFRMITATTTTCPVQMAIQGHKLLAIATDGEPFDPVEVDTIRVFSAERYDFIINANRRRGSYWIQIKSVGPCEQFQLSQLAILKYIGSNGQPATTPPTHTNSLPEFNGKVLNPADGNCDVAREGAICVGELTTADPPDNRIAKQPDVKIFLPFRFLVRNLTELFMPGSFGSHFMVAGGGFHLTAFIDGVSFDSPDYPVIIQMKENEPIEYCNKEHMSEKCSPNCVCTHLIPIPYGSLVEIIMVDEVAIPRLAHPFHLHGYAFHVVSEGWIDPEYAKMDLRTAVELDRNEQMPRRLADSPRKDTTAVPSNGYVALRFIADNAGAWFFHCHFMYHMAVGMELVLQVGNSSQIPPIPKGFPRCVSDQSTSASWWQQDTVNTAEIADNADFFSSMHGLVQTHPSLALKDNVNNVRFNPTRSQLPKASGSKHLDYRTSATAELRRNPNLSAPDECARACREGEPPRICYYHFTLEYYTVLGAACQVCTPNATNTVWSTCQCILADGVERGVLAANRMIPGPSIQVCEGDKVVVDVENHMEGMEVTIHWHGVWQRGSQYYDGVPFVTQCPIQQGNTFRYQWIAGNAGTHFWHAHTGLQKIDGLYGSIVIRQAPSKDPNSHLYDFDLTTHVMLLSDWMHEDAAERFPGRLAVNVGQDPESMLINGKGQFRDPNTGFMTNTPLEVFTITPGRRYRFRMINSFASVCPAQLTIQGHDLTLIATDGEPVHPVRVNTIISFSGERYDFVINADQPEGAYWIQLRGLGECGIRRAQQLAILRYARGPYQPGTPAPTYDFGLPQGVVLNPLDARCNQQRTDAVCINQLKFARDIDPGILQEHPDVKIFLPFRFHVYTPEDLYTPNTYNRHLVAPNGDHVISLIDEISYMAPPVPLISQYDDIDPEQFCNGDKRPANCGPNCMCTHKVDIPLNAVVEVVLVDEVQQPNLSHPFHLHGSAFNVIGMGRSPDRNVKKINLKHALDLDRQGLLHRQFDLPPGKDTIAVPNNGYVVLRFRASNPGFWLFHCHFLFHIVIGMNLILQVGTLADIPPVPPNFPTCGDHLPEINYNFSDKLL</sequence>
<dbReference type="InterPro" id="IPR001117">
    <property type="entry name" value="Cu-oxidase_2nd"/>
</dbReference>
<evidence type="ECO:0000256" key="1">
    <source>
        <dbReference type="ARBA" id="ARBA00010609"/>
    </source>
</evidence>
<evidence type="ECO:0000259" key="5">
    <source>
        <dbReference type="Pfam" id="PF00394"/>
    </source>
</evidence>
<dbReference type="GO" id="GO:0006826">
    <property type="term" value="P:iron ion transport"/>
    <property type="evidence" value="ECO:0007669"/>
    <property type="project" value="TreeGrafter"/>
</dbReference>
<feature type="domain" description="Plastocyanin-like" evidence="7">
    <location>
        <begin position="717"/>
        <end position="825"/>
    </location>
</feature>
<dbReference type="InterPro" id="IPR002355">
    <property type="entry name" value="Cu_oxidase_Cu_BS"/>
</dbReference>
<dbReference type="GO" id="GO:0005886">
    <property type="term" value="C:plasma membrane"/>
    <property type="evidence" value="ECO:0007669"/>
    <property type="project" value="TreeGrafter"/>
</dbReference>
<dbReference type="CDD" id="cd13884">
    <property type="entry name" value="CuRO_2_tcLCC_insect_like"/>
    <property type="match status" value="3"/>
</dbReference>
<accession>A0A5N4ABP9</accession>
<keyword evidence="4" id="KW-0732">Signal</keyword>
<feature type="domain" description="Plastocyanin-like" evidence="5">
    <location>
        <begin position="1520"/>
        <end position="1669"/>
    </location>
</feature>